<accession>C6E9N8</accession>
<dbReference type="GO" id="GO:0004792">
    <property type="term" value="F:thiosulfate-cyanide sulfurtransferase activity"/>
    <property type="evidence" value="ECO:0007669"/>
    <property type="project" value="InterPro"/>
</dbReference>
<feature type="domain" description="Rhodanese" evidence="3">
    <location>
        <begin position="71"/>
        <end position="192"/>
    </location>
</feature>
<dbReference type="InterPro" id="IPR045078">
    <property type="entry name" value="TST/MPST-like"/>
</dbReference>
<dbReference type="Gene3D" id="3.40.250.10">
    <property type="entry name" value="Rhodanese-like domain"/>
    <property type="match status" value="2"/>
</dbReference>
<dbReference type="OrthoDB" id="9814272at2"/>
<keyword evidence="2" id="KW-0677">Repeat</keyword>
<evidence type="ECO:0000256" key="1">
    <source>
        <dbReference type="ARBA" id="ARBA00022679"/>
    </source>
</evidence>
<protein>
    <submittedName>
        <fullName evidence="4">Rhodanese domain protein</fullName>
    </submittedName>
</protein>
<reference evidence="4" key="1">
    <citation type="submission" date="2009-07" db="EMBL/GenBank/DDBJ databases">
        <title>Complete sequence of Geobacter sp. M21.</title>
        <authorList>
            <consortium name="US DOE Joint Genome Institute"/>
            <person name="Lucas S."/>
            <person name="Copeland A."/>
            <person name="Lapidus A."/>
            <person name="Glavina del Rio T."/>
            <person name="Dalin E."/>
            <person name="Tice H."/>
            <person name="Bruce D."/>
            <person name="Goodwin L."/>
            <person name="Pitluck S."/>
            <person name="Saunders E."/>
            <person name="Brettin T."/>
            <person name="Detter J.C."/>
            <person name="Han C."/>
            <person name="Larimer F."/>
            <person name="Land M."/>
            <person name="Hauser L."/>
            <person name="Kyrpides N."/>
            <person name="Ovchinnikova G."/>
            <person name="Lovley D."/>
        </authorList>
    </citation>
    <scope>NUCLEOTIDE SEQUENCE [LARGE SCALE GENOMIC DNA]</scope>
    <source>
        <strain evidence="4">M21</strain>
    </source>
</reference>
<dbReference type="KEGG" id="gem:GM21_4123"/>
<dbReference type="eggNOG" id="COG2897">
    <property type="taxonomic scope" value="Bacteria"/>
</dbReference>
<gene>
    <name evidence="4" type="ordered locus">GM21_4123</name>
</gene>
<proteinExistence type="predicted"/>
<dbReference type="PANTHER" id="PTHR11364">
    <property type="entry name" value="THIOSULFATE SULFERTANSFERASE"/>
    <property type="match status" value="1"/>
</dbReference>
<sequence length="422" mass="44436">MSEKMMKKSRVLLAALFGMVAIAALTLWGCGGSSYDNPATGVTTTKTATALVSPADLKQWMDQGLVNKQGGYDRVVVLEVSSKPLNYASEHIPGAIFVNLSELTATRVEGPAEFGSMVATGAQMDALIKKAGIDENTTIVFTTSSGEMNSNALWYLTRGYTTFRYWGFPKERLKVLDGGNLAWVAAAGTMTSAVPAITTSSYGIAPNGANRVRQELRASLSEMMDAVTANSKDFIDGRGSIAGGTTDLIVTATPVPFVVFEGRLSGTNSRILPYTNLVDATTKQFKSVLDVQTLLDIKSDTAYTLCRAGNIASVLFFAVDGYAYSDGTKKAVWYDGSWGQWGLMADLNNGGKLPAGSAWSTIALTSGYSDNATAGRTVVDISNRLLSPHPAFPANPIEEADKAYLSPLVPTSGGSSGGGGGC</sequence>
<dbReference type="InterPro" id="IPR001307">
    <property type="entry name" value="Thiosulphate_STrfase_CS"/>
</dbReference>
<dbReference type="HOGENOM" id="CLU_620750_0_0_7"/>
<evidence type="ECO:0000259" key="3">
    <source>
        <dbReference type="PROSITE" id="PS50206"/>
    </source>
</evidence>
<dbReference type="Pfam" id="PF00581">
    <property type="entry name" value="Rhodanese"/>
    <property type="match status" value="1"/>
</dbReference>
<dbReference type="InterPro" id="IPR001763">
    <property type="entry name" value="Rhodanese-like_dom"/>
</dbReference>
<dbReference type="InterPro" id="IPR036873">
    <property type="entry name" value="Rhodanese-like_dom_sf"/>
</dbReference>
<dbReference type="SUPFAM" id="SSF52821">
    <property type="entry name" value="Rhodanese/Cell cycle control phosphatase"/>
    <property type="match status" value="1"/>
</dbReference>
<dbReference type="SMART" id="SM00450">
    <property type="entry name" value="RHOD"/>
    <property type="match status" value="1"/>
</dbReference>
<name>C6E9N8_GEOSM</name>
<dbReference type="PANTHER" id="PTHR11364:SF27">
    <property type="entry name" value="SULFURTRANSFERASE"/>
    <property type="match status" value="1"/>
</dbReference>
<evidence type="ECO:0000313" key="4">
    <source>
        <dbReference type="EMBL" id="ACT20138.1"/>
    </source>
</evidence>
<keyword evidence="1" id="KW-0808">Transferase</keyword>
<evidence type="ECO:0000256" key="2">
    <source>
        <dbReference type="ARBA" id="ARBA00022737"/>
    </source>
</evidence>
<dbReference type="PROSITE" id="PS00380">
    <property type="entry name" value="RHODANESE_1"/>
    <property type="match status" value="1"/>
</dbReference>
<dbReference type="STRING" id="443144.GM21_4123"/>
<organism evidence="4">
    <name type="scientific">Geobacter sp. (strain M21)</name>
    <dbReference type="NCBI Taxonomy" id="443144"/>
    <lineage>
        <taxon>Bacteria</taxon>
        <taxon>Pseudomonadati</taxon>
        <taxon>Thermodesulfobacteriota</taxon>
        <taxon>Desulfuromonadia</taxon>
        <taxon>Geobacterales</taxon>
        <taxon>Geobacteraceae</taxon>
        <taxon>Geobacter</taxon>
    </lineage>
</organism>
<dbReference type="NCBIfam" id="NF040901">
    <property type="entry name" value="SeO3_TeO2_ExtH"/>
    <property type="match status" value="1"/>
</dbReference>
<dbReference type="AlphaFoldDB" id="C6E9N8"/>
<dbReference type="EMBL" id="CP001661">
    <property type="protein sequence ID" value="ACT20138.1"/>
    <property type="molecule type" value="Genomic_DNA"/>
</dbReference>
<dbReference type="PROSITE" id="PS50206">
    <property type="entry name" value="RHODANESE_3"/>
    <property type="match status" value="1"/>
</dbReference>